<sequence length="213" mass="23819">MLPKAADTNRRKKRRRPCIQSSRKRGSTGSDSHGRRPVWWPPRRLMPFGRNISKPRACRQIENFVQTFPIIGLLFKQTQEYGLAPISFSQALGGQSSLLNSTWCSFFSIPFQCKCVVYFASNTLIRQTSLVLAPGGGIMLLRPLVLVNSLPDAMALPCHRLLARLDVGGGQVQILFRARQDRKPDSLGCCCLLCCRFSDQSPSAYTTFAYFAA</sequence>
<accession>A0A8H3WJ63</accession>
<dbReference type="GO" id="GO:0006281">
    <property type="term" value="P:DNA repair"/>
    <property type="evidence" value="ECO:0007669"/>
    <property type="project" value="InterPro"/>
</dbReference>
<keyword evidence="3" id="KW-1185">Reference proteome</keyword>
<dbReference type="InterPro" id="IPR001497">
    <property type="entry name" value="MethylDNA_cys_MeTrfase_AS"/>
</dbReference>
<evidence type="ECO:0000313" key="2">
    <source>
        <dbReference type="EMBL" id="KAF0326787.1"/>
    </source>
</evidence>
<protein>
    <submittedName>
        <fullName evidence="2">Uncharacterized protein</fullName>
    </submittedName>
</protein>
<dbReference type="Proteomes" id="UP000434172">
    <property type="component" value="Unassembled WGS sequence"/>
</dbReference>
<evidence type="ECO:0000313" key="3">
    <source>
        <dbReference type="Proteomes" id="UP000434172"/>
    </source>
</evidence>
<dbReference type="GO" id="GO:0003908">
    <property type="term" value="F:methylated-DNA-[protein]-cysteine S-methyltransferase activity"/>
    <property type="evidence" value="ECO:0007669"/>
    <property type="project" value="InterPro"/>
</dbReference>
<dbReference type="PROSITE" id="PS00374">
    <property type="entry name" value="MGMT"/>
    <property type="match status" value="1"/>
</dbReference>
<reference evidence="2 3" key="1">
    <citation type="submission" date="2019-12" db="EMBL/GenBank/DDBJ databases">
        <title>A genome sequence resource for the geographically widespread anthracnose pathogen Colletotrichum asianum.</title>
        <authorList>
            <person name="Meng Y."/>
        </authorList>
    </citation>
    <scope>NUCLEOTIDE SEQUENCE [LARGE SCALE GENOMIC DNA]</scope>
    <source>
        <strain evidence="2 3">ICMP 18580</strain>
    </source>
</reference>
<name>A0A8H3WJ63_9PEZI</name>
<comment type="caution">
    <text evidence="2">The sequence shown here is derived from an EMBL/GenBank/DDBJ whole genome shotgun (WGS) entry which is preliminary data.</text>
</comment>
<feature type="compositionally biased region" description="Basic residues" evidence="1">
    <location>
        <begin position="10"/>
        <end position="26"/>
    </location>
</feature>
<feature type="region of interest" description="Disordered" evidence="1">
    <location>
        <begin position="1"/>
        <end position="38"/>
    </location>
</feature>
<organism evidence="2 3">
    <name type="scientific">Colletotrichum asianum</name>
    <dbReference type="NCBI Taxonomy" id="702518"/>
    <lineage>
        <taxon>Eukaryota</taxon>
        <taxon>Fungi</taxon>
        <taxon>Dikarya</taxon>
        <taxon>Ascomycota</taxon>
        <taxon>Pezizomycotina</taxon>
        <taxon>Sordariomycetes</taxon>
        <taxon>Hypocreomycetidae</taxon>
        <taxon>Glomerellales</taxon>
        <taxon>Glomerellaceae</taxon>
        <taxon>Colletotrichum</taxon>
        <taxon>Colletotrichum gloeosporioides species complex</taxon>
    </lineage>
</organism>
<evidence type="ECO:0000256" key="1">
    <source>
        <dbReference type="SAM" id="MobiDB-lite"/>
    </source>
</evidence>
<gene>
    <name evidence="2" type="ORF">GQ607_005845</name>
</gene>
<dbReference type="EMBL" id="WOWK01000027">
    <property type="protein sequence ID" value="KAF0326787.1"/>
    <property type="molecule type" value="Genomic_DNA"/>
</dbReference>
<proteinExistence type="predicted"/>
<dbReference type="AlphaFoldDB" id="A0A8H3WJ63"/>